<sequence>MKKMKFQVLIERYPTKYTPLMKMFYWLILPVVAADVTIVILSSLNPIFNDWNDLLKLISGIYLLLYLITLVLDWNLREKAAPEYKYWNFF</sequence>
<evidence type="ECO:0000256" key="1">
    <source>
        <dbReference type="SAM" id="Phobius"/>
    </source>
</evidence>
<dbReference type="KEGG" id="xap:XA3_15760"/>
<feature type="transmembrane region" description="Helical" evidence="1">
    <location>
        <begin position="24"/>
        <end position="48"/>
    </location>
</feature>
<dbReference type="Proteomes" id="UP001321861">
    <property type="component" value="Chromosome"/>
</dbReference>
<gene>
    <name evidence="2" type="ORF">XA3_15760</name>
</gene>
<keyword evidence="1" id="KW-0812">Transmembrane</keyword>
<organism evidence="2 3">
    <name type="scientific">Xylocopilactobacillus apicola</name>
    <dbReference type="NCBI Taxonomy" id="2932184"/>
    <lineage>
        <taxon>Bacteria</taxon>
        <taxon>Bacillati</taxon>
        <taxon>Bacillota</taxon>
        <taxon>Bacilli</taxon>
        <taxon>Lactobacillales</taxon>
        <taxon>Lactobacillaceae</taxon>
        <taxon>Xylocopilactobacillus</taxon>
    </lineage>
</organism>
<keyword evidence="3" id="KW-1185">Reference proteome</keyword>
<feature type="transmembrane region" description="Helical" evidence="1">
    <location>
        <begin position="54"/>
        <end position="76"/>
    </location>
</feature>
<keyword evidence="1" id="KW-1133">Transmembrane helix</keyword>
<accession>A0AAU9D9T8</accession>
<proteinExistence type="predicted"/>
<dbReference type="AlphaFoldDB" id="A0AAU9D9T8"/>
<dbReference type="RefSeq" id="WP_317634944.1">
    <property type="nucleotide sequence ID" value="NZ_AP026802.1"/>
</dbReference>
<keyword evidence="1" id="KW-0472">Membrane</keyword>
<reference evidence="2 3" key="1">
    <citation type="journal article" date="2023" name="Microbiol. Spectr.">
        <title>Symbiosis of Carpenter Bees with Uncharacterized Lactic Acid Bacteria Showing NAD Auxotrophy.</title>
        <authorList>
            <person name="Kawasaki S."/>
            <person name="Ozawa K."/>
            <person name="Mori T."/>
            <person name="Yamamoto A."/>
            <person name="Ito M."/>
            <person name="Ohkuma M."/>
            <person name="Sakamoto M."/>
            <person name="Matsutani M."/>
        </authorList>
    </citation>
    <scope>NUCLEOTIDE SEQUENCE [LARGE SCALE GENOMIC DNA]</scope>
    <source>
        <strain evidence="2 3">XA3</strain>
    </source>
</reference>
<name>A0AAU9D9T8_9LACO</name>
<dbReference type="EMBL" id="AP026802">
    <property type="protein sequence ID" value="BDR59135.1"/>
    <property type="molecule type" value="Genomic_DNA"/>
</dbReference>
<evidence type="ECO:0000313" key="2">
    <source>
        <dbReference type="EMBL" id="BDR59135.1"/>
    </source>
</evidence>
<protein>
    <submittedName>
        <fullName evidence="2">Uncharacterized protein</fullName>
    </submittedName>
</protein>
<evidence type="ECO:0000313" key="3">
    <source>
        <dbReference type="Proteomes" id="UP001321861"/>
    </source>
</evidence>